<accession>A0A2R4P0S2</accession>
<evidence type="ECO:0000313" key="2">
    <source>
        <dbReference type="Proteomes" id="UP000241854"/>
    </source>
</evidence>
<sequence length="41" mass="4774">MQNTLAKSDARNMHIIVKNKVEKESEFVSKNPKKTPLYKNI</sequence>
<evidence type="ECO:0000313" key="1">
    <source>
        <dbReference type="EMBL" id="AVX44288.1"/>
    </source>
</evidence>
<proteinExistence type="predicted"/>
<dbReference type="Proteomes" id="UP000241854">
    <property type="component" value="Chromosome"/>
</dbReference>
<organism evidence="1 2">
    <name type="scientific">Campylobacter concisus</name>
    <dbReference type="NCBI Taxonomy" id="199"/>
    <lineage>
        <taxon>Bacteria</taxon>
        <taxon>Pseudomonadati</taxon>
        <taxon>Campylobacterota</taxon>
        <taxon>Epsilonproteobacteria</taxon>
        <taxon>Campylobacterales</taxon>
        <taxon>Campylobacteraceae</taxon>
        <taxon>Campylobacter</taxon>
    </lineage>
</organism>
<dbReference type="RefSeq" id="WP_021084279.1">
    <property type="nucleotide sequence ID" value="NZ_CABPUH010000006.1"/>
</dbReference>
<dbReference type="AlphaFoldDB" id="A0A2R4P0S2"/>
<reference evidence="1 2" key="1">
    <citation type="journal article" date="2018" name="Emerg. Microbes Infect.">
        <title>Genomic analysis of oral Campylobacter concisus strains identified a potential bacterial molecular marker associated with active Crohn's disease.</title>
        <authorList>
            <person name="Liu F."/>
            <person name="Ma R."/>
            <person name="Tay C.Y.A."/>
            <person name="Octavia S."/>
            <person name="Lan R."/>
            <person name="Chung H.K.L."/>
            <person name="Riordan S.M."/>
            <person name="Grimm M.C."/>
            <person name="Leong R.W."/>
            <person name="Tanaka M.M."/>
            <person name="Connor S."/>
            <person name="Zhang L."/>
        </authorList>
    </citation>
    <scope>NUCLEOTIDE SEQUENCE [LARGE SCALE GENOMIC DNA]</scope>
    <source>
        <strain evidence="1 2">P2CDO4</strain>
    </source>
</reference>
<name>A0A2R4P0S2_9BACT</name>
<protein>
    <submittedName>
        <fullName evidence="1">Uncharacterized protein</fullName>
    </submittedName>
</protein>
<gene>
    <name evidence="1" type="ORF">CCS77_1227</name>
</gene>
<dbReference type="EMBL" id="CP021642">
    <property type="protein sequence ID" value="AVX44288.1"/>
    <property type="molecule type" value="Genomic_DNA"/>
</dbReference>